<protein>
    <submittedName>
        <fullName evidence="2">Uncharacterized protein</fullName>
    </submittedName>
</protein>
<keyword evidence="1" id="KW-0812">Transmembrane</keyword>
<keyword evidence="1" id="KW-0472">Membrane</keyword>
<evidence type="ECO:0000256" key="1">
    <source>
        <dbReference type="SAM" id="Phobius"/>
    </source>
</evidence>
<dbReference type="Proteomes" id="UP001597119">
    <property type="component" value="Unassembled WGS sequence"/>
</dbReference>
<evidence type="ECO:0000313" key="3">
    <source>
        <dbReference type="Proteomes" id="UP001597119"/>
    </source>
</evidence>
<dbReference type="RefSeq" id="WP_247381801.1">
    <property type="nucleotide sequence ID" value="NZ_JALLGV010000012.1"/>
</dbReference>
<dbReference type="AlphaFoldDB" id="A0ABD6CCP5"/>
<keyword evidence="1" id="KW-1133">Transmembrane helix</keyword>
<reference evidence="2 3" key="1">
    <citation type="journal article" date="2019" name="Int. J. Syst. Evol. Microbiol.">
        <title>The Global Catalogue of Microorganisms (GCM) 10K type strain sequencing project: providing services to taxonomists for standard genome sequencing and annotation.</title>
        <authorList>
            <consortium name="The Broad Institute Genomics Platform"/>
            <consortium name="The Broad Institute Genome Sequencing Center for Infectious Disease"/>
            <person name="Wu L."/>
            <person name="Ma J."/>
        </authorList>
    </citation>
    <scope>NUCLEOTIDE SEQUENCE [LARGE SCALE GENOMIC DNA]</scope>
    <source>
        <strain evidence="2 3">CGMCC 1.12125</strain>
    </source>
</reference>
<dbReference type="EMBL" id="JBHUDJ010000008">
    <property type="protein sequence ID" value="MFD1588107.1"/>
    <property type="molecule type" value="Genomic_DNA"/>
</dbReference>
<proteinExistence type="predicted"/>
<gene>
    <name evidence="2" type="ORF">ACFR9U_14075</name>
</gene>
<evidence type="ECO:0000313" key="2">
    <source>
        <dbReference type="EMBL" id="MFD1588107.1"/>
    </source>
</evidence>
<sequence length="90" mass="9212">MERLYVYNSALSVIGLSLGFPAVRSLIAGDHSIPVLLMTIGGGGMIVSAGYQSLRTDPDEFEISAAALFTLVGAACLTLLGTVLSAVPGI</sequence>
<accession>A0ABD6CCP5</accession>
<feature type="transmembrane region" description="Helical" evidence="1">
    <location>
        <begin position="6"/>
        <end position="23"/>
    </location>
</feature>
<organism evidence="2 3">
    <name type="scientific">Halorientalis brevis</name>
    <dbReference type="NCBI Taxonomy" id="1126241"/>
    <lineage>
        <taxon>Archaea</taxon>
        <taxon>Methanobacteriati</taxon>
        <taxon>Methanobacteriota</taxon>
        <taxon>Stenosarchaea group</taxon>
        <taxon>Halobacteria</taxon>
        <taxon>Halobacteriales</taxon>
        <taxon>Haloarculaceae</taxon>
        <taxon>Halorientalis</taxon>
    </lineage>
</organism>
<feature type="transmembrane region" description="Helical" evidence="1">
    <location>
        <begin position="66"/>
        <end position="87"/>
    </location>
</feature>
<feature type="transmembrane region" description="Helical" evidence="1">
    <location>
        <begin position="35"/>
        <end position="54"/>
    </location>
</feature>
<name>A0ABD6CCP5_9EURY</name>
<keyword evidence="3" id="KW-1185">Reference proteome</keyword>
<comment type="caution">
    <text evidence="2">The sequence shown here is derived from an EMBL/GenBank/DDBJ whole genome shotgun (WGS) entry which is preliminary data.</text>
</comment>